<dbReference type="EMBL" id="JBHTEK010000003">
    <property type="protein sequence ID" value="MFC7670555.1"/>
    <property type="molecule type" value="Genomic_DNA"/>
</dbReference>
<protein>
    <submittedName>
        <fullName evidence="2">Uncharacterized protein</fullName>
    </submittedName>
</protein>
<organism evidence="2 3">
    <name type="scientific">Hymenobacter humi</name>
    <dbReference type="NCBI Taxonomy" id="1411620"/>
    <lineage>
        <taxon>Bacteria</taxon>
        <taxon>Pseudomonadati</taxon>
        <taxon>Bacteroidota</taxon>
        <taxon>Cytophagia</taxon>
        <taxon>Cytophagales</taxon>
        <taxon>Hymenobacteraceae</taxon>
        <taxon>Hymenobacter</taxon>
    </lineage>
</organism>
<comment type="caution">
    <text evidence="2">The sequence shown here is derived from an EMBL/GenBank/DDBJ whole genome shotgun (WGS) entry which is preliminary data.</text>
</comment>
<dbReference type="InterPro" id="IPR058060">
    <property type="entry name" value="HYC_CC_PP"/>
</dbReference>
<evidence type="ECO:0000313" key="2">
    <source>
        <dbReference type="EMBL" id="MFC7670555.1"/>
    </source>
</evidence>
<dbReference type="Proteomes" id="UP001596513">
    <property type="component" value="Unassembled WGS sequence"/>
</dbReference>
<evidence type="ECO:0000256" key="1">
    <source>
        <dbReference type="SAM" id="SignalP"/>
    </source>
</evidence>
<accession>A0ABW2UEB4</accession>
<proteinExistence type="predicted"/>
<name>A0ABW2UEB4_9BACT</name>
<dbReference type="RefSeq" id="WP_380206268.1">
    <property type="nucleotide sequence ID" value="NZ_JBHTEK010000003.1"/>
</dbReference>
<evidence type="ECO:0000313" key="3">
    <source>
        <dbReference type="Proteomes" id="UP001596513"/>
    </source>
</evidence>
<gene>
    <name evidence="2" type="ORF">ACFQT0_26630</name>
</gene>
<reference evidence="3" key="1">
    <citation type="journal article" date="2019" name="Int. J. Syst. Evol. Microbiol.">
        <title>The Global Catalogue of Microorganisms (GCM) 10K type strain sequencing project: providing services to taxonomists for standard genome sequencing and annotation.</title>
        <authorList>
            <consortium name="The Broad Institute Genomics Platform"/>
            <consortium name="The Broad Institute Genome Sequencing Center for Infectious Disease"/>
            <person name="Wu L."/>
            <person name="Ma J."/>
        </authorList>
    </citation>
    <scope>NUCLEOTIDE SEQUENCE [LARGE SCALE GENOMIC DNA]</scope>
    <source>
        <strain evidence="3">JCM 19635</strain>
    </source>
</reference>
<dbReference type="InterPro" id="IPR058512">
    <property type="entry name" value="DUF8199"/>
</dbReference>
<dbReference type="Pfam" id="PF26622">
    <property type="entry name" value="DUF8199"/>
    <property type="match status" value="1"/>
</dbReference>
<keyword evidence="1" id="KW-0732">Signal</keyword>
<feature type="chain" id="PRO_5046793261" evidence="1">
    <location>
        <begin position="22"/>
        <end position="131"/>
    </location>
</feature>
<feature type="signal peptide" evidence="1">
    <location>
        <begin position="1"/>
        <end position="21"/>
    </location>
</feature>
<keyword evidence="3" id="KW-1185">Reference proteome</keyword>
<sequence>MKRFASLFLLFSYLLSSPGLVYSMHFCGQELTAVSVAQDGDTNCCCQDTGKPASGCCHDQKVSSALKDIKLSAAHFQLQAPDAVPAPAVLRLVWQLAQVAYPADEPAADLLAHAAPPPECPAYVRGHAFLV</sequence>
<dbReference type="NCBIfam" id="NF047658">
    <property type="entry name" value="HYC_CC_PP"/>
    <property type="match status" value="1"/>
</dbReference>